<evidence type="ECO:0000313" key="2">
    <source>
        <dbReference type="Proteomes" id="UP000245119"/>
    </source>
</evidence>
<dbReference type="Proteomes" id="UP000245119">
    <property type="component" value="Linkage Group LG1"/>
</dbReference>
<dbReference type="AlphaFoldDB" id="A0A2T7Q0Y0"/>
<name>A0A2T7Q0Y0_POMCA</name>
<reference evidence="1 2" key="1">
    <citation type="submission" date="2018-04" db="EMBL/GenBank/DDBJ databases">
        <title>The genome of golden apple snail Pomacea canaliculata provides insight into stress tolerance and invasive adaptation.</title>
        <authorList>
            <person name="Liu C."/>
            <person name="Liu B."/>
            <person name="Ren Y."/>
            <person name="Zhang Y."/>
            <person name="Wang H."/>
            <person name="Li S."/>
            <person name="Jiang F."/>
            <person name="Yin L."/>
            <person name="Zhang G."/>
            <person name="Qian W."/>
            <person name="Fan W."/>
        </authorList>
    </citation>
    <scope>NUCLEOTIDE SEQUENCE [LARGE SCALE GENOMIC DNA]</scope>
    <source>
        <strain evidence="1">SZHN2017</strain>
        <tissue evidence="1">Muscle</tissue>
    </source>
</reference>
<protein>
    <submittedName>
        <fullName evidence="1">Uncharacterized protein</fullName>
    </submittedName>
</protein>
<gene>
    <name evidence="1" type="ORF">C0Q70_01947</name>
</gene>
<accession>A0A2T7Q0Y0</accession>
<sequence>MADMGHDNEHVFNSRYTMAALEALGGAHSCGLGAVLTKLDLDNQATEDLQTEVLCIVYHQDHASLTWVDIWRKEGA</sequence>
<evidence type="ECO:0000313" key="1">
    <source>
        <dbReference type="EMBL" id="PVD39318.1"/>
    </source>
</evidence>
<dbReference type="EMBL" id="PZQS01000001">
    <property type="protein sequence ID" value="PVD39318.1"/>
    <property type="molecule type" value="Genomic_DNA"/>
</dbReference>
<organism evidence="1 2">
    <name type="scientific">Pomacea canaliculata</name>
    <name type="common">Golden apple snail</name>
    <dbReference type="NCBI Taxonomy" id="400727"/>
    <lineage>
        <taxon>Eukaryota</taxon>
        <taxon>Metazoa</taxon>
        <taxon>Spiralia</taxon>
        <taxon>Lophotrochozoa</taxon>
        <taxon>Mollusca</taxon>
        <taxon>Gastropoda</taxon>
        <taxon>Caenogastropoda</taxon>
        <taxon>Architaenioglossa</taxon>
        <taxon>Ampullarioidea</taxon>
        <taxon>Ampullariidae</taxon>
        <taxon>Pomacea</taxon>
    </lineage>
</organism>
<proteinExistence type="predicted"/>
<keyword evidence="2" id="KW-1185">Reference proteome</keyword>
<comment type="caution">
    <text evidence="1">The sequence shown here is derived from an EMBL/GenBank/DDBJ whole genome shotgun (WGS) entry which is preliminary data.</text>
</comment>